<evidence type="ECO:0000313" key="9">
    <source>
        <dbReference type="Proteomes" id="UP001177003"/>
    </source>
</evidence>
<evidence type="ECO:0000259" key="6">
    <source>
        <dbReference type="Pfam" id="PF00288"/>
    </source>
</evidence>
<dbReference type="Pfam" id="PF00288">
    <property type="entry name" value="GHMP_kinases_N"/>
    <property type="match status" value="1"/>
</dbReference>
<sequence>MAKHEDLPVPIHSKLDEVYGDGSQVEEAQLRFSILDSKFEELFGHLPDLYARAPGRVNLIGEHIDYEGYSVLPMAIRQDTIVAIGKRDAGESEKLLRIANVNDKYTMCTYPVDPNQEIDLKNHRWGHYFICGYKGFHEYAKSAGLDVGSPVGLDVMIDGTVPTGSGLSSSAAFVCSSTIAIMAALNVNLPKVF</sequence>
<dbReference type="EMBL" id="OX465086">
    <property type="protein sequence ID" value="CAI9260621.1"/>
    <property type="molecule type" value="Genomic_DNA"/>
</dbReference>
<organism evidence="8 9">
    <name type="scientific">Lactuca saligna</name>
    <name type="common">Willowleaf lettuce</name>
    <dbReference type="NCBI Taxonomy" id="75948"/>
    <lineage>
        <taxon>Eukaryota</taxon>
        <taxon>Viridiplantae</taxon>
        <taxon>Streptophyta</taxon>
        <taxon>Embryophyta</taxon>
        <taxon>Tracheophyta</taxon>
        <taxon>Spermatophyta</taxon>
        <taxon>Magnoliopsida</taxon>
        <taxon>eudicotyledons</taxon>
        <taxon>Gunneridae</taxon>
        <taxon>Pentapetalae</taxon>
        <taxon>asterids</taxon>
        <taxon>campanulids</taxon>
        <taxon>Asterales</taxon>
        <taxon>Asteraceae</taxon>
        <taxon>Cichorioideae</taxon>
        <taxon>Cichorieae</taxon>
        <taxon>Lactucinae</taxon>
        <taxon>Lactuca</taxon>
    </lineage>
</organism>
<dbReference type="PRINTS" id="PR00473">
    <property type="entry name" value="GALCTOKINASE"/>
</dbReference>
<dbReference type="GO" id="GO:0005829">
    <property type="term" value="C:cytosol"/>
    <property type="evidence" value="ECO:0007669"/>
    <property type="project" value="TreeGrafter"/>
</dbReference>
<dbReference type="InterPro" id="IPR014721">
    <property type="entry name" value="Ribsml_uS5_D2-typ_fold_subgr"/>
</dbReference>
<dbReference type="InterPro" id="IPR000705">
    <property type="entry name" value="Galactokinase"/>
</dbReference>
<accession>A0AA35ULH0</accession>
<evidence type="ECO:0000313" key="8">
    <source>
        <dbReference type="EMBL" id="CAI9260621.1"/>
    </source>
</evidence>
<dbReference type="PRINTS" id="PR00959">
    <property type="entry name" value="MEVGALKINASE"/>
</dbReference>
<dbReference type="AlphaFoldDB" id="A0AA35ULH0"/>
<evidence type="ECO:0000256" key="4">
    <source>
        <dbReference type="ARBA" id="ARBA00022777"/>
    </source>
</evidence>
<keyword evidence="5" id="KW-0067">ATP-binding</keyword>
<dbReference type="PANTHER" id="PTHR10457">
    <property type="entry name" value="MEVALONATE KINASE/GALACTOKINASE"/>
    <property type="match status" value="1"/>
</dbReference>
<proteinExistence type="inferred from homology"/>
<dbReference type="Pfam" id="PF10509">
    <property type="entry name" value="GalKase_gal_bdg"/>
    <property type="match status" value="1"/>
</dbReference>
<keyword evidence="4" id="KW-0418">Kinase</keyword>
<keyword evidence="3" id="KW-0547">Nucleotide-binding</keyword>
<feature type="domain" description="GHMP kinase N-terminal" evidence="6">
    <location>
        <begin position="143"/>
        <end position="191"/>
    </location>
</feature>
<evidence type="ECO:0008006" key="10">
    <source>
        <dbReference type="Google" id="ProtNLM"/>
    </source>
</evidence>
<keyword evidence="2" id="KW-0808">Transferase</keyword>
<dbReference type="GO" id="GO:0005524">
    <property type="term" value="F:ATP binding"/>
    <property type="evidence" value="ECO:0007669"/>
    <property type="project" value="UniProtKB-KW"/>
</dbReference>
<evidence type="ECO:0000259" key="7">
    <source>
        <dbReference type="Pfam" id="PF10509"/>
    </source>
</evidence>
<dbReference type="InterPro" id="IPR019741">
    <property type="entry name" value="Galactokinase_CS"/>
</dbReference>
<dbReference type="Proteomes" id="UP001177003">
    <property type="component" value="Chromosome 0"/>
</dbReference>
<evidence type="ECO:0000256" key="2">
    <source>
        <dbReference type="ARBA" id="ARBA00022679"/>
    </source>
</evidence>
<evidence type="ECO:0000256" key="3">
    <source>
        <dbReference type="ARBA" id="ARBA00022741"/>
    </source>
</evidence>
<dbReference type="SUPFAM" id="SSF54211">
    <property type="entry name" value="Ribosomal protein S5 domain 2-like"/>
    <property type="match status" value="1"/>
</dbReference>
<dbReference type="InterPro" id="IPR020568">
    <property type="entry name" value="Ribosomal_Su5_D2-typ_SF"/>
</dbReference>
<dbReference type="GO" id="GO:0006012">
    <property type="term" value="P:galactose metabolic process"/>
    <property type="evidence" value="ECO:0007669"/>
    <property type="project" value="InterPro"/>
</dbReference>
<evidence type="ECO:0000256" key="5">
    <source>
        <dbReference type="ARBA" id="ARBA00022840"/>
    </source>
</evidence>
<keyword evidence="9" id="KW-1185">Reference proteome</keyword>
<dbReference type="InterPro" id="IPR006204">
    <property type="entry name" value="GHMP_kinase_N_dom"/>
</dbReference>
<dbReference type="InterPro" id="IPR019539">
    <property type="entry name" value="GalKase_N"/>
</dbReference>
<name>A0AA35ULH0_LACSI</name>
<gene>
    <name evidence="8" type="ORF">LSALG_LOCUS1451</name>
</gene>
<comment type="similarity">
    <text evidence="1">Belongs to the GHMP kinase family. GalK subfamily.</text>
</comment>
<feature type="domain" description="Galactokinase N-terminal" evidence="7">
    <location>
        <begin position="38"/>
        <end position="86"/>
    </location>
</feature>
<dbReference type="GO" id="GO:0004335">
    <property type="term" value="F:galactokinase activity"/>
    <property type="evidence" value="ECO:0007669"/>
    <property type="project" value="InterPro"/>
</dbReference>
<dbReference type="PROSITE" id="PS00627">
    <property type="entry name" value="GHMP_KINASES_ATP"/>
    <property type="match status" value="1"/>
</dbReference>
<dbReference type="PROSITE" id="PS00106">
    <property type="entry name" value="GALACTOKINASE"/>
    <property type="match status" value="1"/>
</dbReference>
<evidence type="ECO:0000256" key="1">
    <source>
        <dbReference type="ARBA" id="ARBA00006566"/>
    </source>
</evidence>
<dbReference type="Gene3D" id="3.30.230.10">
    <property type="match status" value="1"/>
</dbReference>
<dbReference type="InterPro" id="IPR006203">
    <property type="entry name" value="GHMP_knse_ATP-bd_CS"/>
</dbReference>
<reference evidence="8" key="1">
    <citation type="submission" date="2023-04" db="EMBL/GenBank/DDBJ databases">
        <authorList>
            <person name="Vijverberg K."/>
            <person name="Xiong W."/>
            <person name="Schranz E."/>
        </authorList>
    </citation>
    <scope>NUCLEOTIDE SEQUENCE</scope>
</reference>
<dbReference type="PANTHER" id="PTHR10457:SF7">
    <property type="entry name" value="GALACTOKINASE-RELATED"/>
    <property type="match status" value="1"/>
</dbReference>
<protein>
    <recommendedName>
        <fullName evidence="10">Galactokinase N-terminal domain-containing protein</fullName>
    </recommendedName>
</protein>